<keyword evidence="2" id="KW-0812">Transmembrane</keyword>
<feature type="transmembrane region" description="Helical" evidence="2">
    <location>
        <begin position="6"/>
        <end position="29"/>
    </location>
</feature>
<proteinExistence type="predicted"/>
<evidence type="ECO:0000313" key="3">
    <source>
        <dbReference type="EMBL" id="CAA9322123.1"/>
    </source>
</evidence>
<accession>A0A6J4L4M1</accession>
<dbReference type="AlphaFoldDB" id="A0A6J4L4M1"/>
<reference evidence="3" key="1">
    <citation type="submission" date="2020-02" db="EMBL/GenBank/DDBJ databases">
        <authorList>
            <person name="Meier V. D."/>
        </authorList>
    </citation>
    <scope>NUCLEOTIDE SEQUENCE</scope>
    <source>
        <strain evidence="3">AVDCRST_MAG89</strain>
    </source>
</reference>
<name>A0A6J4L4M1_9BACT</name>
<organism evidence="3">
    <name type="scientific">uncultured Gemmatimonadota bacterium</name>
    <dbReference type="NCBI Taxonomy" id="203437"/>
    <lineage>
        <taxon>Bacteria</taxon>
        <taxon>Pseudomonadati</taxon>
        <taxon>Gemmatimonadota</taxon>
        <taxon>environmental samples</taxon>
    </lineage>
</organism>
<sequence length="100" mass="10963">MSFEDFLGYAMVISIVVIAALGLTARFALKPIVDALLRLKEGGLLPSAVRSAEDVPMLVTEVRRLREEVAQLQQTVARLEDAESFHRTLGASAAKQLPER</sequence>
<keyword evidence="1" id="KW-0175">Coiled coil</keyword>
<keyword evidence="2" id="KW-1133">Transmembrane helix</keyword>
<protein>
    <submittedName>
        <fullName evidence="3">Uncharacterized protein</fullName>
    </submittedName>
</protein>
<gene>
    <name evidence="3" type="ORF">AVDCRST_MAG89-1692</name>
</gene>
<evidence type="ECO:0000256" key="1">
    <source>
        <dbReference type="SAM" id="Coils"/>
    </source>
</evidence>
<feature type="coiled-coil region" evidence="1">
    <location>
        <begin position="55"/>
        <end position="82"/>
    </location>
</feature>
<dbReference type="EMBL" id="CADCTV010000360">
    <property type="protein sequence ID" value="CAA9322123.1"/>
    <property type="molecule type" value="Genomic_DNA"/>
</dbReference>
<keyword evidence="2" id="KW-0472">Membrane</keyword>
<evidence type="ECO:0000256" key="2">
    <source>
        <dbReference type="SAM" id="Phobius"/>
    </source>
</evidence>